<accession>A0A375I1A7</accession>
<dbReference type="GO" id="GO:0000155">
    <property type="term" value="F:phosphorelay sensor kinase activity"/>
    <property type="evidence" value="ECO:0007669"/>
    <property type="project" value="InterPro"/>
</dbReference>
<dbReference type="CDD" id="cd16917">
    <property type="entry name" value="HATPase_UhpB-NarQ-NarX-like"/>
    <property type="match status" value="1"/>
</dbReference>
<keyword evidence="7" id="KW-0067">ATP-binding</keyword>
<dbReference type="SUPFAM" id="SSF55874">
    <property type="entry name" value="ATPase domain of HSP90 chaperone/DNA topoisomerase II/histidine kinase"/>
    <property type="match status" value="1"/>
</dbReference>
<dbReference type="Proteomes" id="UP000265962">
    <property type="component" value="Unassembled WGS sequence"/>
</dbReference>
<dbReference type="PANTHER" id="PTHR24421">
    <property type="entry name" value="NITRATE/NITRITE SENSOR PROTEIN NARX-RELATED"/>
    <property type="match status" value="1"/>
</dbReference>
<dbReference type="GO" id="GO:0005524">
    <property type="term" value="F:ATP binding"/>
    <property type="evidence" value="ECO:0007669"/>
    <property type="project" value="UniProtKB-KW"/>
</dbReference>
<evidence type="ECO:0000256" key="2">
    <source>
        <dbReference type="ARBA" id="ARBA00012438"/>
    </source>
</evidence>
<keyword evidence="4 12" id="KW-0808">Transferase</keyword>
<evidence type="ECO:0000259" key="11">
    <source>
        <dbReference type="Pfam" id="PF07730"/>
    </source>
</evidence>
<keyword evidence="9" id="KW-1133">Transmembrane helix</keyword>
<dbReference type="EMBL" id="OMOH01000005">
    <property type="protein sequence ID" value="SPF68603.1"/>
    <property type="molecule type" value="Genomic_DNA"/>
</dbReference>
<evidence type="ECO:0000256" key="3">
    <source>
        <dbReference type="ARBA" id="ARBA00022553"/>
    </source>
</evidence>
<name>A0A375I1A7_9ACTN</name>
<evidence type="ECO:0000256" key="8">
    <source>
        <dbReference type="ARBA" id="ARBA00023012"/>
    </source>
</evidence>
<feature type="transmembrane region" description="Helical" evidence="9">
    <location>
        <begin position="40"/>
        <end position="61"/>
    </location>
</feature>
<dbReference type="InterPro" id="IPR036890">
    <property type="entry name" value="HATPase_C_sf"/>
</dbReference>
<dbReference type="OrthoDB" id="227596at2"/>
<dbReference type="GO" id="GO:0016020">
    <property type="term" value="C:membrane"/>
    <property type="evidence" value="ECO:0007669"/>
    <property type="project" value="InterPro"/>
</dbReference>
<dbReference type="AlphaFoldDB" id="A0A375I1A7"/>
<dbReference type="Gene3D" id="1.20.5.1930">
    <property type="match status" value="1"/>
</dbReference>
<keyword evidence="5" id="KW-0547">Nucleotide-binding</keyword>
<keyword evidence="6 12" id="KW-0418">Kinase</keyword>
<proteinExistence type="predicted"/>
<evidence type="ECO:0000256" key="9">
    <source>
        <dbReference type="SAM" id="Phobius"/>
    </source>
</evidence>
<evidence type="ECO:0000256" key="7">
    <source>
        <dbReference type="ARBA" id="ARBA00022840"/>
    </source>
</evidence>
<dbReference type="GO" id="GO:0046983">
    <property type="term" value="F:protein dimerization activity"/>
    <property type="evidence" value="ECO:0007669"/>
    <property type="project" value="InterPro"/>
</dbReference>
<dbReference type="InterPro" id="IPR003594">
    <property type="entry name" value="HATPase_dom"/>
</dbReference>
<keyword evidence="8" id="KW-0902">Two-component regulatory system</keyword>
<dbReference type="RefSeq" id="WP_119715753.1">
    <property type="nucleotide sequence ID" value="NZ_OMOH01000005.1"/>
</dbReference>
<keyword evidence="13" id="KW-1185">Reference proteome</keyword>
<feature type="domain" description="Signal transduction histidine kinase subgroup 3 dimerisation and phosphoacceptor" evidence="11">
    <location>
        <begin position="83"/>
        <end position="145"/>
    </location>
</feature>
<comment type="catalytic activity">
    <reaction evidence="1">
        <text>ATP + protein L-histidine = ADP + protein N-phospho-L-histidine.</text>
        <dbReference type="EC" id="2.7.13.3"/>
    </reaction>
</comment>
<dbReference type="EC" id="2.7.13.3" evidence="2"/>
<evidence type="ECO:0000256" key="4">
    <source>
        <dbReference type="ARBA" id="ARBA00022679"/>
    </source>
</evidence>
<dbReference type="InterPro" id="IPR011712">
    <property type="entry name" value="Sig_transdc_His_kin_sub3_dim/P"/>
</dbReference>
<sequence>MEKRERSWHRWALTLGAVAFGALSFTVTGRAPENGSGGTMTLLVVAAVAALGCWLAVMALAEQRSHRRQMIAAAAAEAVLKDRLVLAGQLHDIISHGLGTITLRARVGARSSEPAEAHAALDDVIGLSRQATAELRQVLTVLREPGAAAPLSPTAGITELADVIEQARASGVALRVSGLDTRCSSATGLVVHHVVREALRNIMRHVGPTGAECTIARRGDHVTVRVEDEGPHDQAVSVPGAGHGLGLLEQRVRLAGGTLTHGPSGNGFVVAASIPDEGPAA</sequence>
<keyword evidence="3" id="KW-0597">Phosphoprotein</keyword>
<evidence type="ECO:0000256" key="5">
    <source>
        <dbReference type="ARBA" id="ARBA00022741"/>
    </source>
</evidence>
<evidence type="ECO:0000256" key="1">
    <source>
        <dbReference type="ARBA" id="ARBA00000085"/>
    </source>
</evidence>
<gene>
    <name evidence="12" type="ORF">PROPJV5_1585</name>
</gene>
<protein>
    <recommendedName>
        <fullName evidence="2">histidine kinase</fullName>
        <ecNumber evidence="2">2.7.13.3</ecNumber>
    </recommendedName>
</protein>
<dbReference type="Pfam" id="PF02518">
    <property type="entry name" value="HATPase_c"/>
    <property type="match status" value="1"/>
</dbReference>
<reference evidence="13" key="1">
    <citation type="submission" date="2018-02" db="EMBL/GenBank/DDBJ databases">
        <authorList>
            <person name="Hornung B."/>
        </authorList>
    </citation>
    <scope>NUCLEOTIDE SEQUENCE [LARGE SCALE GENOMIC DNA]</scope>
</reference>
<dbReference type="PANTHER" id="PTHR24421:SF10">
    <property type="entry name" value="NITRATE_NITRITE SENSOR PROTEIN NARQ"/>
    <property type="match status" value="1"/>
</dbReference>
<keyword evidence="9" id="KW-0472">Membrane</keyword>
<evidence type="ECO:0000313" key="12">
    <source>
        <dbReference type="EMBL" id="SPF68603.1"/>
    </source>
</evidence>
<evidence type="ECO:0000313" key="13">
    <source>
        <dbReference type="Proteomes" id="UP000265962"/>
    </source>
</evidence>
<dbReference type="InterPro" id="IPR050482">
    <property type="entry name" value="Sensor_HK_TwoCompSys"/>
</dbReference>
<feature type="domain" description="Histidine kinase/HSP90-like ATPase" evidence="10">
    <location>
        <begin position="191"/>
        <end position="275"/>
    </location>
</feature>
<keyword evidence="9" id="KW-0812">Transmembrane</keyword>
<evidence type="ECO:0000256" key="6">
    <source>
        <dbReference type="ARBA" id="ARBA00022777"/>
    </source>
</evidence>
<dbReference type="Pfam" id="PF07730">
    <property type="entry name" value="HisKA_3"/>
    <property type="match status" value="1"/>
</dbReference>
<dbReference type="Gene3D" id="3.30.565.10">
    <property type="entry name" value="Histidine kinase-like ATPase, C-terminal domain"/>
    <property type="match status" value="1"/>
</dbReference>
<organism evidence="12 13">
    <name type="scientific">Propionibacterium ruminifibrarum</name>
    <dbReference type="NCBI Taxonomy" id="1962131"/>
    <lineage>
        <taxon>Bacteria</taxon>
        <taxon>Bacillati</taxon>
        <taxon>Actinomycetota</taxon>
        <taxon>Actinomycetes</taxon>
        <taxon>Propionibacteriales</taxon>
        <taxon>Propionibacteriaceae</taxon>
        <taxon>Propionibacterium</taxon>
    </lineage>
</organism>
<evidence type="ECO:0000259" key="10">
    <source>
        <dbReference type="Pfam" id="PF02518"/>
    </source>
</evidence>